<comment type="caution">
    <text evidence="4">The sequence shown here is derived from an EMBL/GenBank/DDBJ whole genome shotgun (WGS) entry which is preliminary data.</text>
</comment>
<dbReference type="RefSeq" id="WP_289445513.1">
    <property type="nucleotide sequence ID" value="NZ_JAUCGR010000001.1"/>
</dbReference>
<feature type="domain" description="LytR/CpsA/Psr regulator C-terminal" evidence="3">
    <location>
        <begin position="117"/>
        <end position="202"/>
    </location>
</feature>
<keyword evidence="2" id="KW-0812">Transmembrane</keyword>
<evidence type="ECO:0000313" key="4">
    <source>
        <dbReference type="EMBL" id="MDM7830501.1"/>
    </source>
</evidence>
<dbReference type="Pfam" id="PF13399">
    <property type="entry name" value="LytR_C"/>
    <property type="match status" value="1"/>
</dbReference>
<evidence type="ECO:0000256" key="1">
    <source>
        <dbReference type="SAM" id="MobiDB-lite"/>
    </source>
</evidence>
<keyword evidence="2" id="KW-0472">Membrane</keyword>
<evidence type="ECO:0000256" key="2">
    <source>
        <dbReference type="SAM" id="Phobius"/>
    </source>
</evidence>
<evidence type="ECO:0000313" key="5">
    <source>
        <dbReference type="Proteomes" id="UP001321453"/>
    </source>
</evidence>
<sequence length="205" mass="20840">MSKADYPYADDEFDAPAGPDVPRGVHRAPRSAWSRWWPFVVVIVLVPALAYALVTWASRDNSTNDDASGEPSSSASAPATSGSPGTSETPKSQEPSTETTSEPPASEEPTATAELGTPVVVYNAAGISGLAKSTAGELEAAGFTSVTSTNFSGTKPAASTIYYASEDLEPTAALVGQTLGIDALELSASDAGDGVSVVLVSDPNG</sequence>
<feature type="region of interest" description="Disordered" evidence="1">
    <location>
        <begin position="61"/>
        <end position="115"/>
    </location>
</feature>
<gene>
    <name evidence="4" type="ORF">QRT05_04090</name>
</gene>
<dbReference type="Gene3D" id="3.30.70.2390">
    <property type="match status" value="1"/>
</dbReference>
<dbReference type="InterPro" id="IPR027381">
    <property type="entry name" value="LytR/CpsA/Psr_C"/>
</dbReference>
<feature type="transmembrane region" description="Helical" evidence="2">
    <location>
        <begin position="36"/>
        <end position="54"/>
    </location>
</feature>
<name>A0ABT7S4F1_9CELL</name>
<protein>
    <submittedName>
        <fullName evidence="4">LytR C-terminal domain-containing protein</fullName>
    </submittedName>
</protein>
<reference evidence="4 5" key="1">
    <citation type="submission" date="2023-06" db="EMBL/GenBank/DDBJ databases">
        <title>Cellulomonas sp. MW9 Whole genome sequence.</title>
        <authorList>
            <person name="Park S."/>
        </authorList>
    </citation>
    <scope>NUCLEOTIDE SEQUENCE [LARGE SCALE GENOMIC DNA]</scope>
    <source>
        <strain evidence="4 5">MW9</strain>
    </source>
</reference>
<feature type="compositionally biased region" description="Low complexity" evidence="1">
    <location>
        <begin position="69"/>
        <end position="114"/>
    </location>
</feature>
<keyword evidence="2" id="KW-1133">Transmembrane helix</keyword>
<proteinExistence type="predicted"/>
<organism evidence="4 5">
    <name type="scientific">Cellulomonas edaphi</name>
    <dbReference type="NCBI Taxonomy" id="3053468"/>
    <lineage>
        <taxon>Bacteria</taxon>
        <taxon>Bacillati</taxon>
        <taxon>Actinomycetota</taxon>
        <taxon>Actinomycetes</taxon>
        <taxon>Micrococcales</taxon>
        <taxon>Cellulomonadaceae</taxon>
        <taxon>Cellulomonas</taxon>
    </lineage>
</organism>
<feature type="region of interest" description="Disordered" evidence="1">
    <location>
        <begin position="1"/>
        <end position="26"/>
    </location>
</feature>
<dbReference type="EMBL" id="JAUCGR010000001">
    <property type="protein sequence ID" value="MDM7830501.1"/>
    <property type="molecule type" value="Genomic_DNA"/>
</dbReference>
<dbReference type="Proteomes" id="UP001321453">
    <property type="component" value="Unassembled WGS sequence"/>
</dbReference>
<evidence type="ECO:0000259" key="3">
    <source>
        <dbReference type="Pfam" id="PF13399"/>
    </source>
</evidence>
<accession>A0ABT7S4F1</accession>
<keyword evidence="5" id="KW-1185">Reference proteome</keyword>